<evidence type="ECO:0000313" key="2">
    <source>
        <dbReference type="Proteomes" id="UP000828390"/>
    </source>
</evidence>
<dbReference type="AlphaFoldDB" id="A0A9D4KWK4"/>
<keyword evidence="2" id="KW-1185">Reference proteome</keyword>
<name>A0A9D4KWK4_DREPO</name>
<dbReference type="EMBL" id="JAIWYP010000003">
    <property type="protein sequence ID" value="KAH3846522.1"/>
    <property type="molecule type" value="Genomic_DNA"/>
</dbReference>
<proteinExistence type="predicted"/>
<accession>A0A9D4KWK4</accession>
<comment type="caution">
    <text evidence="1">The sequence shown here is derived from an EMBL/GenBank/DDBJ whole genome shotgun (WGS) entry which is preliminary data.</text>
</comment>
<reference evidence="1" key="1">
    <citation type="journal article" date="2019" name="bioRxiv">
        <title>The Genome of the Zebra Mussel, Dreissena polymorpha: A Resource for Invasive Species Research.</title>
        <authorList>
            <person name="McCartney M.A."/>
            <person name="Auch B."/>
            <person name="Kono T."/>
            <person name="Mallez S."/>
            <person name="Zhang Y."/>
            <person name="Obille A."/>
            <person name="Becker A."/>
            <person name="Abrahante J.E."/>
            <person name="Garbe J."/>
            <person name="Badalamenti J.P."/>
            <person name="Herman A."/>
            <person name="Mangelson H."/>
            <person name="Liachko I."/>
            <person name="Sullivan S."/>
            <person name="Sone E.D."/>
            <person name="Koren S."/>
            <person name="Silverstein K.A.T."/>
            <person name="Beckman K.B."/>
            <person name="Gohl D.M."/>
        </authorList>
    </citation>
    <scope>NUCLEOTIDE SEQUENCE</scope>
    <source>
        <strain evidence="1">Duluth1</strain>
        <tissue evidence="1">Whole animal</tissue>
    </source>
</reference>
<gene>
    <name evidence="1" type="ORF">DPMN_088824</name>
</gene>
<sequence>MSITGTCELKLRSQLKNVIKSLLDGPKLGIINGLLQTGMGLSRHAEIRGYSSSTLYYPSHAEKNGYSSSTLNYPSHAEISGYSSSALNYPSNAEICDTAVRHSIIRATQRKAIQQFNT</sequence>
<protein>
    <submittedName>
        <fullName evidence="1">Uncharacterized protein</fullName>
    </submittedName>
</protein>
<organism evidence="1 2">
    <name type="scientific">Dreissena polymorpha</name>
    <name type="common">Zebra mussel</name>
    <name type="synonym">Mytilus polymorpha</name>
    <dbReference type="NCBI Taxonomy" id="45954"/>
    <lineage>
        <taxon>Eukaryota</taxon>
        <taxon>Metazoa</taxon>
        <taxon>Spiralia</taxon>
        <taxon>Lophotrochozoa</taxon>
        <taxon>Mollusca</taxon>
        <taxon>Bivalvia</taxon>
        <taxon>Autobranchia</taxon>
        <taxon>Heteroconchia</taxon>
        <taxon>Euheterodonta</taxon>
        <taxon>Imparidentia</taxon>
        <taxon>Neoheterodontei</taxon>
        <taxon>Myida</taxon>
        <taxon>Dreissenoidea</taxon>
        <taxon>Dreissenidae</taxon>
        <taxon>Dreissena</taxon>
    </lineage>
</organism>
<reference evidence="1" key="2">
    <citation type="submission" date="2020-11" db="EMBL/GenBank/DDBJ databases">
        <authorList>
            <person name="McCartney M.A."/>
            <person name="Auch B."/>
            <person name="Kono T."/>
            <person name="Mallez S."/>
            <person name="Becker A."/>
            <person name="Gohl D.M."/>
            <person name="Silverstein K.A.T."/>
            <person name="Koren S."/>
            <person name="Bechman K.B."/>
            <person name="Herman A."/>
            <person name="Abrahante J.E."/>
            <person name="Garbe J."/>
        </authorList>
    </citation>
    <scope>NUCLEOTIDE SEQUENCE</scope>
    <source>
        <strain evidence="1">Duluth1</strain>
        <tissue evidence="1">Whole animal</tissue>
    </source>
</reference>
<evidence type="ECO:0000313" key="1">
    <source>
        <dbReference type="EMBL" id="KAH3846522.1"/>
    </source>
</evidence>
<dbReference type="Proteomes" id="UP000828390">
    <property type="component" value="Unassembled WGS sequence"/>
</dbReference>